<organism evidence="1 2">
    <name type="scientific">Companilactobacillus huachuanensis</name>
    <dbReference type="NCBI Taxonomy" id="2559914"/>
    <lineage>
        <taxon>Bacteria</taxon>
        <taxon>Bacillati</taxon>
        <taxon>Bacillota</taxon>
        <taxon>Bacilli</taxon>
        <taxon>Lactobacillales</taxon>
        <taxon>Lactobacillaceae</taxon>
        <taxon>Companilactobacillus</taxon>
    </lineage>
</organism>
<evidence type="ECO:0000313" key="1">
    <source>
        <dbReference type="EMBL" id="MFC6177251.1"/>
    </source>
</evidence>
<sequence>MKKSVYEQAFEIVDEMYNSLSQNPDTDPDIIKVLMTAGTYLSKKRVHLK</sequence>
<accession>A0ABW1RMA7</accession>
<proteinExistence type="predicted"/>
<dbReference type="RefSeq" id="WP_171000569.1">
    <property type="nucleotide sequence ID" value="NZ_BJDF01000028.1"/>
</dbReference>
<gene>
    <name evidence="1" type="ORF">ACFQAV_10385</name>
</gene>
<comment type="caution">
    <text evidence="1">The sequence shown here is derived from an EMBL/GenBank/DDBJ whole genome shotgun (WGS) entry which is preliminary data.</text>
</comment>
<evidence type="ECO:0000313" key="2">
    <source>
        <dbReference type="Proteomes" id="UP001596288"/>
    </source>
</evidence>
<reference evidence="2" key="1">
    <citation type="journal article" date="2019" name="Int. J. Syst. Evol. Microbiol.">
        <title>The Global Catalogue of Microorganisms (GCM) 10K type strain sequencing project: providing services to taxonomists for standard genome sequencing and annotation.</title>
        <authorList>
            <consortium name="The Broad Institute Genomics Platform"/>
            <consortium name="The Broad Institute Genome Sequencing Center for Infectious Disease"/>
            <person name="Wu L."/>
            <person name="Ma J."/>
        </authorList>
    </citation>
    <scope>NUCLEOTIDE SEQUENCE [LARGE SCALE GENOMIC DNA]</scope>
    <source>
        <strain evidence="2">CCM 8927</strain>
    </source>
</reference>
<dbReference type="EMBL" id="JBHSSF010000027">
    <property type="protein sequence ID" value="MFC6177251.1"/>
    <property type="molecule type" value="Genomic_DNA"/>
</dbReference>
<dbReference type="Proteomes" id="UP001596288">
    <property type="component" value="Unassembled WGS sequence"/>
</dbReference>
<name>A0ABW1RMA7_9LACO</name>
<protein>
    <submittedName>
        <fullName evidence="1">Uncharacterized protein</fullName>
    </submittedName>
</protein>
<keyword evidence="2" id="KW-1185">Reference proteome</keyword>